<organism evidence="4 5">
    <name type="scientific">Adlercreutzia shanghongiae</name>
    <dbReference type="NCBI Taxonomy" id="3111773"/>
    <lineage>
        <taxon>Bacteria</taxon>
        <taxon>Bacillati</taxon>
        <taxon>Actinomycetota</taxon>
        <taxon>Coriobacteriia</taxon>
        <taxon>Eggerthellales</taxon>
        <taxon>Eggerthellaceae</taxon>
        <taxon>Adlercreutzia</taxon>
    </lineage>
</organism>
<dbReference type="EMBL" id="JAYMFH010000011">
    <property type="protein sequence ID" value="MEC4295290.1"/>
    <property type="molecule type" value="Genomic_DNA"/>
</dbReference>
<evidence type="ECO:0000259" key="2">
    <source>
        <dbReference type="PROSITE" id="PS51192"/>
    </source>
</evidence>
<dbReference type="InterPro" id="IPR001650">
    <property type="entry name" value="Helicase_C-like"/>
</dbReference>
<gene>
    <name evidence="4" type="ORF">VJ920_08195</name>
</gene>
<evidence type="ECO:0000259" key="3">
    <source>
        <dbReference type="PROSITE" id="PS51194"/>
    </source>
</evidence>
<dbReference type="Pfam" id="PF00176">
    <property type="entry name" value="SNF2-rel_dom"/>
    <property type="match status" value="1"/>
</dbReference>
<comment type="caution">
    <text evidence="4">The sequence shown here is derived from an EMBL/GenBank/DDBJ whole genome shotgun (WGS) entry which is preliminary data.</text>
</comment>
<dbReference type="PROSITE" id="PS51192">
    <property type="entry name" value="HELICASE_ATP_BIND_1"/>
    <property type="match status" value="1"/>
</dbReference>
<sequence>MAVTSTSPSLAAYLKAMAAAPETEDGSVLIEPELAYGFGEFSLKLALRGPRGRYVVPSIGAFAQAVRAVEAATYGPKLSFVHRAAAFAPASRPLLRFIERIAQARGREGAASGAPDGLRGRGASRVGRAASGGALGRSVDLTEAEAVDFLDAMDGLSFAFRCTDGSVRASQTVSVQAGDPPAVLRLVEDGEGFTLVRDDALIGAAAGGASYVLYDGVFYRTTEAFSDGADFLREVYRSDDRELHLAADDAAAFGAHVLPRLERAFEVSVPPALAAYRRRPCKLAFFFDKVADAVEVACCARYGESEVVLAVARSAVPAALDRVREGTVVVSGIAAAPPEGEGPDAVALPVRDLAREQAALELLRAYFPPTGVVELADEEAAGRLLFEGLARFQALGEVHTTAAFDRLLFGRAPRLQVGLSLAGDLIAMDVAVADVPKEELAALLESYRRHRRFHRLRQGAFVNLEEAEMGPLRRLVENMGVSEADLAAGRVELPTWQAFYLANELADAYREDGFARFVDQYRALHASVQAEGAEGAAAGRWEGALSDVLRPYQAAGARWIGALWAYGFGGILADEMGLGKTLQVIAALADRYAQGAPDLPSLILCPASLIYNWKAEFDRFAPKLPVAVVAGTPAARRALREAASGGAEDSPPILITSYDLLRQDAREWEDVDFDVVVTDEAHYIKNHATRTTRAVKRLRARHRLALTGTPMENRLSELWSLFDFLMPGLLGPYQRFRERFDAAILGGDEEAARRLRALVAPFILRRTKEQVAPELPEKTVSRVLVALEGEQRRLYDGAEQSLRERLAAQIRLSRSRGAKHMSDKEREAAAPRVQVLAELTALRRIALDPALVFENYKGASAKMEALLDVVAHGVGSGQKMLVYSQFTSFLTRVAARLGEEGVAFFELTGATLAAERLALAEAFNGGEVPVFLISLKAGGVGLNLTGATCVVHTDPWWNAAAARQAADRAHRIGQSRPVTIYELVAADTIEERMVELARMKDELAALILDAEGSGEGEGGPQAASGAAAGVASGACCDPFESARSLTPEELYDLLGG</sequence>
<dbReference type="CDD" id="cd18793">
    <property type="entry name" value="SF2_C_SNF"/>
    <property type="match status" value="1"/>
</dbReference>
<accession>A0ABU6IZM5</accession>
<dbReference type="Gene3D" id="3.40.50.10810">
    <property type="entry name" value="Tandem AAA-ATPase domain"/>
    <property type="match status" value="1"/>
</dbReference>
<dbReference type="PROSITE" id="PS51194">
    <property type="entry name" value="HELICASE_CTER"/>
    <property type="match status" value="1"/>
</dbReference>
<feature type="domain" description="Helicase C-terminal" evidence="3">
    <location>
        <begin position="862"/>
        <end position="1014"/>
    </location>
</feature>
<dbReference type="SMART" id="SM00487">
    <property type="entry name" value="DEXDc"/>
    <property type="match status" value="1"/>
</dbReference>
<dbReference type="InterPro" id="IPR014001">
    <property type="entry name" value="Helicase_ATP-bd"/>
</dbReference>
<proteinExistence type="predicted"/>
<protein>
    <submittedName>
        <fullName evidence="4">SNF2-related protein</fullName>
    </submittedName>
</protein>
<dbReference type="SUPFAM" id="SSF52540">
    <property type="entry name" value="P-loop containing nucleoside triphosphate hydrolases"/>
    <property type="match status" value="2"/>
</dbReference>
<dbReference type="InterPro" id="IPR013663">
    <property type="entry name" value="Helicase_SWF/SNF/SWI_bac"/>
</dbReference>
<dbReference type="Pfam" id="PF00271">
    <property type="entry name" value="Helicase_C"/>
    <property type="match status" value="1"/>
</dbReference>
<dbReference type="PANTHER" id="PTHR10799">
    <property type="entry name" value="SNF2/RAD54 HELICASE FAMILY"/>
    <property type="match status" value="1"/>
</dbReference>
<dbReference type="InterPro" id="IPR038718">
    <property type="entry name" value="SNF2-like_sf"/>
</dbReference>
<dbReference type="InterPro" id="IPR027417">
    <property type="entry name" value="P-loop_NTPase"/>
</dbReference>
<dbReference type="Pfam" id="PF08455">
    <property type="entry name" value="SNF2_assoc"/>
    <property type="match status" value="1"/>
</dbReference>
<name>A0ABU6IZM5_9ACTN</name>
<keyword evidence="1" id="KW-0378">Hydrolase</keyword>
<dbReference type="RefSeq" id="WP_326454837.1">
    <property type="nucleotide sequence ID" value="NZ_JAYMFH010000011.1"/>
</dbReference>
<evidence type="ECO:0000313" key="5">
    <source>
        <dbReference type="Proteomes" id="UP001343724"/>
    </source>
</evidence>
<dbReference type="CDD" id="cd18012">
    <property type="entry name" value="DEXQc_arch_SWI2_SNF2"/>
    <property type="match status" value="1"/>
</dbReference>
<dbReference type="InterPro" id="IPR000330">
    <property type="entry name" value="SNF2_N"/>
</dbReference>
<dbReference type="Gene3D" id="3.40.50.300">
    <property type="entry name" value="P-loop containing nucleotide triphosphate hydrolases"/>
    <property type="match status" value="1"/>
</dbReference>
<keyword evidence="5" id="KW-1185">Reference proteome</keyword>
<dbReference type="Proteomes" id="UP001343724">
    <property type="component" value="Unassembled WGS sequence"/>
</dbReference>
<dbReference type="InterPro" id="IPR049730">
    <property type="entry name" value="SNF2/RAD54-like_C"/>
</dbReference>
<reference evidence="4 5" key="1">
    <citation type="submission" date="2024-01" db="EMBL/GenBank/DDBJ databases">
        <title>novel species in genus Adlercreutzia.</title>
        <authorList>
            <person name="Liu X."/>
        </authorList>
    </citation>
    <scope>NUCLEOTIDE SEQUENCE [LARGE SCALE GENOMIC DNA]</scope>
    <source>
        <strain evidence="4 5">R22</strain>
    </source>
</reference>
<dbReference type="SMART" id="SM00490">
    <property type="entry name" value="HELICc"/>
    <property type="match status" value="1"/>
</dbReference>
<evidence type="ECO:0000256" key="1">
    <source>
        <dbReference type="ARBA" id="ARBA00022801"/>
    </source>
</evidence>
<feature type="domain" description="Helicase ATP-binding" evidence="2">
    <location>
        <begin position="561"/>
        <end position="728"/>
    </location>
</feature>
<evidence type="ECO:0000313" key="4">
    <source>
        <dbReference type="EMBL" id="MEC4295290.1"/>
    </source>
</evidence>